<evidence type="ECO:0000259" key="1">
    <source>
        <dbReference type="Pfam" id="PF01872"/>
    </source>
</evidence>
<gene>
    <name evidence="2" type="ORF">DCO56_19975</name>
</gene>
<dbReference type="InterPro" id="IPR050765">
    <property type="entry name" value="Riboflavin_Biosynth_HTPR"/>
</dbReference>
<dbReference type="OrthoDB" id="195113at2"/>
<reference evidence="2 3" key="1">
    <citation type="submission" date="2018-04" db="EMBL/GenBank/DDBJ databases">
        <title>Sphingobacterium sp. M46 Genome.</title>
        <authorList>
            <person name="Cheng J."/>
            <person name="Li Y."/>
        </authorList>
    </citation>
    <scope>NUCLEOTIDE SEQUENCE [LARGE SCALE GENOMIC DNA]</scope>
    <source>
        <strain evidence="2 3">M46</strain>
    </source>
</reference>
<comment type="caution">
    <text evidence="2">The sequence shown here is derived from an EMBL/GenBank/DDBJ whole genome shotgun (WGS) entry which is preliminary data.</text>
</comment>
<sequence length="186" mass="21341">MRKISVLNWVSIDGFIAGTHGETDWFPWDSEIEDFYEQRQDKADTIIYGRETYEVMSQYWSDKTLTAADRPSFINFMNNTPKIVFSKSLAEADWNNTKIVREVNKHDIEQLKRGSGGDILVYGSGTIVSQLAKLDLIDEYALMLYPIVLGSGRPLFPNISDRIKLDLIRTESYSCGSNLHIYHPHN</sequence>
<name>A0A363NNX6_9SPHI</name>
<dbReference type="Proteomes" id="UP000250831">
    <property type="component" value="Unassembled WGS sequence"/>
</dbReference>
<keyword evidence="3" id="KW-1185">Reference proteome</keyword>
<dbReference type="AlphaFoldDB" id="A0A363NNX6"/>
<dbReference type="RefSeq" id="WP_108635520.1">
    <property type="nucleotide sequence ID" value="NZ_QCXX01000006.1"/>
</dbReference>
<dbReference type="SUPFAM" id="SSF53597">
    <property type="entry name" value="Dihydrofolate reductase-like"/>
    <property type="match status" value="1"/>
</dbReference>
<dbReference type="EMBL" id="QCXX01000006">
    <property type="protein sequence ID" value="PUV22492.1"/>
    <property type="molecule type" value="Genomic_DNA"/>
</dbReference>
<dbReference type="GO" id="GO:0008703">
    <property type="term" value="F:5-amino-6-(5-phosphoribosylamino)uracil reductase activity"/>
    <property type="evidence" value="ECO:0007669"/>
    <property type="project" value="InterPro"/>
</dbReference>
<feature type="domain" description="Bacterial bifunctional deaminase-reductase C-terminal" evidence="1">
    <location>
        <begin position="4"/>
        <end position="176"/>
    </location>
</feature>
<evidence type="ECO:0000313" key="3">
    <source>
        <dbReference type="Proteomes" id="UP000250831"/>
    </source>
</evidence>
<dbReference type="PANTHER" id="PTHR38011:SF11">
    <property type="entry name" value="2,5-DIAMINO-6-RIBOSYLAMINO-4(3H)-PYRIMIDINONE 5'-PHOSPHATE REDUCTASE"/>
    <property type="match status" value="1"/>
</dbReference>
<dbReference type="Pfam" id="PF01872">
    <property type="entry name" value="RibD_C"/>
    <property type="match status" value="1"/>
</dbReference>
<dbReference type="InterPro" id="IPR002734">
    <property type="entry name" value="RibDG_C"/>
</dbReference>
<evidence type="ECO:0000313" key="2">
    <source>
        <dbReference type="EMBL" id="PUV22492.1"/>
    </source>
</evidence>
<protein>
    <submittedName>
        <fullName evidence="2">Riboflavin biosynthesis protein RibD</fullName>
    </submittedName>
</protein>
<proteinExistence type="predicted"/>
<dbReference type="InterPro" id="IPR024072">
    <property type="entry name" value="DHFR-like_dom_sf"/>
</dbReference>
<dbReference type="GO" id="GO:0009231">
    <property type="term" value="P:riboflavin biosynthetic process"/>
    <property type="evidence" value="ECO:0007669"/>
    <property type="project" value="InterPro"/>
</dbReference>
<dbReference type="Gene3D" id="3.40.430.10">
    <property type="entry name" value="Dihydrofolate Reductase, subunit A"/>
    <property type="match status" value="1"/>
</dbReference>
<accession>A0A363NNX6</accession>
<dbReference type="PANTHER" id="PTHR38011">
    <property type="entry name" value="DIHYDROFOLATE REDUCTASE FAMILY PROTEIN (AFU_ORTHOLOGUE AFUA_8G06820)"/>
    <property type="match status" value="1"/>
</dbReference>
<organism evidence="2 3">
    <name type="scientific">Sphingobacterium athyrii</name>
    <dbReference type="NCBI Taxonomy" id="2152717"/>
    <lineage>
        <taxon>Bacteria</taxon>
        <taxon>Pseudomonadati</taxon>
        <taxon>Bacteroidota</taxon>
        <taxon>Sphingobacteriia</taxon>
        <taxon>Sphingobacteriales</taxon>
        <taxon>Sphingobacteriaceae</taxon>
        <taxon>Sphingobacterium</taxon>
    </lineage>
</organism>